<dbReference type="PANTHER" id="PTHR13847:SF281">
    <property type="entry name" value="FAD DEPENDENT OXIDOREDUCTASE DOMAIN-CONTAINING PROTEIN"/>
    <property type="match status" value="1"/>
</dbReference>
<dbReference type="RefSeq" id="WP_008335081.1">
    <property type="nucleotide sequence ID" value="NZ_CH902578.1"/>
</dbReference>
<comment type="caution">
    <text evidence="3">The sequence shown here is derived from an EMBL/GenBank/DDBJ whole genome shotgun (WGS) entry which is preliminary data.</text>
</comment>
<dbReference type="Pfam" id="PF01266">
    <property type="entry name" value="DAO"/>
    <property type="match status" value="1"/>
</dbReference>
<dbReference type="GO" id="GO:0016491">
    <property type="term" value="F:oxidoreductase activity"/>
    <property type="evidence" value="ECO:0007669"/>
    <property type="project" value="UniProtKB-KW"/>
</dbReference>
<dbReference type="STRING" id="314271.RB2654_20658"/>
<dbReference type="eggNOG" id="COG0665">
    <property type="taxonomic scope" value="Bacteria"/>
</dbReference>
<proteinExistence type="predicted"/>
<evidence type="ECO:0000256" key="1">
    <source>
        <dbReference type="ARBA" id="ARBA00023002"/>
    </source>
</evidence>
<evidence type="ECO:0000313" key="4">
    <source>
        <dbReference type="Proteomes" id="UP000002931"/>
    </source>
</evidence>
<dbReference type="Proteomes" id="UP000002931">
    <property type="component" value="Unassembled WGS sequence"/>
</dbReference>
<evidence type="ECO:0000259" key="2">
    <source>
        <dbReference type="Pfam" id="PF01266"/>
    </source>
</evidence>
<keyword evidence="4" id="KW-1185">Reference proteome</keyword>
<dbReference type="InterPro" id="IPR006076">
    <property type="entry name" value="FAD-dep_OxRdtase"/>
</dbReference>
<feature type="domain" description="FAD dependent oxidoreductase" evidence="2">
    <location>
        <begin position="41"/>
        <end position="392"/>
    </location>
</feature>
<protein>
    <submittedName>
        <fullName evidence="3">Oxidoreductase, FAD-binding</fullName>
    </submittedName>
</protein>
<dbReference type="InterPro" id="IPR036188">
    <property type="entry name" value="FAD/NAD-bd_sf"/>
</dbReference>
<dbReference type="Gene3D" id="3.50.50.60">
    <property type="entry name" value="FAD/NAD(P)-binding domain"/>
    <property type="match status" value="1"/>
</dbReference>
<dbReference type="EMBL" id="AAMT01000001">
    <property type="protein sequence ID" value="EAQ15033.1"/>
    <property type="molecule type" value="Genomic_DNA"/>
</dbReference>
<dbReference type="AlphaFoldDB" id="A3VAU2"/>
<name>A3VAU2_9RHOB</name>
<dbReference type="PANTHER" id="PTHR13847">
    <property type="entry name" value="SARCOSINE DEHYDROGENASE-RELATED"/>
    <property type="match status" value="1"/>
</dbReference>
<accession>A3VAU2</accession>
<organism evidence="3 4">
    <name type="scientific">Maritimibacter alkaliphilus HTCC2654</name>
    <dbReference type="NCBI Taxonomy" id="314271"/>
    <lineage>
        <taxon>Bacteria</taxon>
        <taxon>Pseudomonadati</taxon>
        <taxon>Pseudomonadota</taxon>
        <taxon>Alphaproteobacteria</taxon>
        <taxon>Rhodobacterales</taxon>
        <taxon>Roseobacteraceae</taxon>
        <taxon>Maritimibacter</taxon>
    </lineage>
</organism>
<reference evidence="3 4" key="1">
    <citation type="journal article" date="2010" name="J. Bacteriol.">
        <title>Genome sequences of Pelagibaca bermudensis HTCC2601T and Maritimibacter alkaliphilus HTCC2654T, the type strains of two marine Roseobacter genera.</title>
        <authorList>
            <person name="Thrash J.C."/>
            <person name="Cho J.C."/>
            <person name="Ferriera S."/>
            <person name="Johnson J."/>
            <person name="Vergin K.L."/>
            <person name="Giovannoni S.J."/>
        </authorList>
    </citation>
    <scope>NUCLEOTIDE SEQUENCE [LARGE SCALE GENOMIC DNA]</scope>
    <source>
        <strain evidence="3 4">HTCC2654</strain>
    </source>
</reference>
<sequence length="435" mass="46979">MTRLDILTTNDRPGEYPASYYAASTPALDPMPPAEGDIRADVCIIGGGFTGLSAALHMAQAGLRVVVLEAQRVGFGASGRNGGQVNTGQRQDQDVLEEMVGRERARALWDLACEAVDLTKSYAARYAPNAGFAPGVIHADHRVRYVAESHAYVRKLNGDYGYDSIRTLDRDELRAFCASDAYYGGSIDMNAGHLHPLAYALGLARAARDAGAVLHERSRVLRVREGDPAVVETGAARVTADHVLWATNGYMGLAEPRVADKVMPINNFIVATEPLGDLADDLLPGNHAVADSKFVINYFRLSQDKRMLFGGGESYSYRFPDDIAAKAGKPMREIFPQLADARIDYAWGGTLGITMNRMPHFARLAPNIYSATGYSGQGVAIATLAGKLVAEMVAGQAGRFDLMAEVPTQRFPGGAALRTPLLVAAMLWFSLRDRL</sequence>
<dbReference type="SUPFAM" id="SSF51905">
    <property type="entry name" value="FAD/NAD(P)-binding domain"/>
    <property type="match status" value="1"/>
</dbReference>
<dbReference type="GO" id="GO:0005737">
    <property type="term" value="C:cytoplasm"/>
    <property type="evidence" value="ECO:0007669"/>
    <property type="project" value="TreeGrafter"/>
</dbReference>
<dbReference type="HOGENOM" id="CLU_007884_3_0_5"/>
<dbReference type="Gene3D" id="3.30.9.10">
    <property type="entry name" value="D-Amino Acid Oxidase, subunit A, domain 2"/>
    <property type="match status" value="1"/>
</dbReference>
<evidence type="ECO:0000313" key="3">
    <source>
        <dbReference type="EMBL" id="EAQ15033.1"/>
    </source>
</evidence>
<gene>
    <name evidence="3" type="ORF">RB2654_20658</name>
</gene>
<keyword evidence="1" id="KW-0560">Oxidoreductase</keyword>